<feature type="region of interest" description="Disordered" evidence="4">
    <location>
        <begin position="528"/>
        <end position="548"/>
    </location>
</feature>
<name>A9URI3_MONBE</name>
<dbReference type="Pfam" id="PF12295">
    <property type="entry name" value="Symplekin_C"/>
    <property type="match status" value="1"/>
</dbReference>
<feature type="compositionally biased region" description="Low complexity" evidence="4">
    <location>
        <begin position="1047"/>
        <end position="1056"/>
    </location>
</feature>
<dbReference type="InterPro" id="IPR021850">
    <property type="entry name" value="Symplekin/Pta1"/>
</dbReference>
<evidence type="ECO:0000313" key="7">
    <source>
        <dbReference type="EMBL" id="EDQ91928.1"/>
    </source>
</evidence>
<evidence type="ECO:0000256" key="1">
    <source>
        <dbReference type="ARBA" id="ARBA00004123"/>
    </source>
</evidence>
<comment type="subcellular location">
    <subcellularLocation>
        <location evidence="1">Nucleus</location>
    </subcellularLocation>
</comment>
<dbReference type="AlphaFoldDB" id="A9URI3"/>
<dbReference type="FunCoup" id="A9URI3">
    <property type="interactions" value="1680"/>
</dbReference>
<accession>A9URI3</accession>
<dbReference type="InterPro" id="IPR011989">
    <property type="entry name" value="ARM-like"/>
</dbReference>
<feature type="region of interest" description="Disordered" evidence="4">
    <location>
        <begin position="325"/>
        <end position="350"/>
    </location>
</feature>
<proteinExistence type="predicted"/>
<evidence type="ECO:0000256" key="3">
    <source>
        <dbReference type="ARBA" id="ARBA00023242"/>
    </source>
</evidence>
<dbReference type="OMA" id="RQVWKMD"/>
<evidence type="ECO:0000313" key="8">
    <source>
        <dbReference type="Proteomes" id="UP000001357"/>
    </source>
</evidence>
<evidence type="ECO:0008006" key="9">
    <source>
        <dbReference type="Google" id="ProtNLM"/>
    </source>
</evidence>
<feature type="compositionally biased region" description="Acidic residues" evidence="4">
    <location>
        <begin position="1113"/>
        <end position="1123"/>
    </location>
</feature>
<gene>
    <name evidence="7" type="ORF">MONBRDRAFT_31365</name>
</gene>
<organism evidence="7 8">
    <name type="scientific">Monosiga brevicollis</name>
    <name type="common">Choanoflagellate</name>
    <dbReference type="NCBI Taxonomy" id="81824"/>
    <lineage>
        <taxon>Eukaryota</taxon>
        <taxon>Choanoflagellata</taxon>
        <taxon>Craspedida</taxon>
        <taxon>Salpingoecidae</taxon>
        <taxon>Monosiga</taxon>
    </lineage>
</organism>
<feature type="domain" description="Symplekin/Pta1 N-terminal" evidence="5">
    <location>
        <begin position="101"/>
        <end position="313"/>
    </location>
</feature>
<dbReference type="KEGG" id="mbr:MONBRDRAFT_31365"/>
<dbReference type="InterPro" id="IPR022075">
    <property type="entry name" value="Symplekin_C"/>
</dbReference>
<dbReference type="STRING" id="81824.A9URI3"/>
<evidence type="ECO:0000259" key="6">
    <source>
        <dbReference type="Pfam" id="PF12295"/>
    </source>
</evidence>
<feature type="region of interest" description="Disordered" evidence="4">
    <location>
        <begin position="1047"/>
        <end position="1129"/>
    </location>
</feature>
<dbReference type="Proteomes" id="UP000001357">
    <property type="component" value="Unassembled WGS sequence"/>
</dbReference>
<reference evidence="7 8" key="1">
    <citation type="journal article" date="2008" name="Nature">
        <title>The genome of the choanoflagellate Monosiga brevicollis and the origin of metazoans.</title>
        <authorList>
            <consortium name="JGI Sequencing"/>
            <person name="King N."/>
            <person name="Westbrook M.J."/>
            <person name="Young S.L."/>
            <person name="Kuo A."/>
            <person name="Abedin M."/>
            <person name="Chapman J."/>
            <person name="Fairclough S."/>
            <person name="Hellsten U."/>
            <person name="Isogai Y."/>
            <person name="Letunic I."/>
            <person name="Marr M."/>
            <person name="Pincus D."/>
            <person name="Putnam N."/>
            <person name="Rokas A."/>
            <person name="Wright K.J."/>
            <person name="Zuzow R."/>
            <person name="Dirks W."/>
            <person name="Good M."/>
            <person name="Goodstein D."/>
            <person name="Lemons D."/>
            <person name="Li W."/>
            <person name="Lyons J.B."/>
            <person name="Morris A."/>
            <person name="Nichols S."/>
            <person name="Richter D.J."/>
            <person name="Salamov A."/>
            <person name="Bork P."/>
            <person name="Lim W.A."/>
            <person name="Manning G."/>
            <person name="Miller W.T."/>
            <person name="McGinnis W."/>
            <person name="Shapiro H."/>
            <person name="Tjian R."/>
            <person name="Grigoriev I.V."/>
            <person name="Rokhsar D."/>
        </authorList>
    </citation>
    <scope>NUCLEOTIDE SEQUENCE [LARGE SCALE GENOMIC DNA]</scope>
    <source>
        <strain evidence="8">MX1 / ATCC 50154</strain>
    </source>
</reference>
<keyword evidence="3" id="KW-0539">Nucleus</keyword>
<dbReference type="GO" id="GO:0006397">
    <property type="term" value="P:mRNA processing"/>
    <property type="evidence" value="ECO:0007669"/>
    <property type="project" value="UniProtKB-KW"/>
</dbReference>
<keyword evidence="8" id="KW-1185">Reference proteome</keyword>
<evidence type="ECO:0000256" key="2">
    <source>
        <dbReference type="ARBA" id="ARBA00022664"/>
    </source>
</evidence>
<feature type="region of interest" description="Disordered" evidence="4">
    <location>
        <begin position="426"/>
        <end position="453"/>
    </location>
</feature>
<dbReference type="GeneID" id="5888282"/>
<dbReference type="InterPro" id="IPR032460">
    <property type="entry name" value="Symplekin/Pta1_N"/>
</dbReference>
<evidence type="ECO:0000256" key="4">
    <source>
        <dbReference type="SAM" id="MobiDB-lite"/>
    </source>
</evidence>
<dbReference type="EMBL" id="CH991544">
    <property type="protein sequence ID" value="EDQ91928.1"/>
    <property type="molecule type" value="Genomic_DNA"/>
</dbReference>
<protein>
    <recommendedName>
        <fullName evidence="9">Symplekin</fullName>
    </recommendedName>
</protein>
<dbReference type="GO" id="GO:0005847">
    <property type="term" value="C:mRNA cleavage and polyadenylation specificity factor complex"/>
    <property type="evidence" value="ECO:0000318"/>
    <property type="project" value="GO_Central"/>
</dbReference>
<feature type="domain" description="Symplekin C-terminal" evidence="6">
    <location>
        <begin position="827"/>
        <end position="1005"/>
    </location>
</feature>
<dbReference type="eggNOG" id="KOG1895">
    <property type="taxonomic scope" value="Eukaryota"/>
</dbReference>
<sequence>MAASEADATAVADLLNNAQLESDKAERVLALQQIEELLLKKSPELLDNFFEEILNFQLDSAPDVRKQLVDFVERAALIDAGLIPRMVDSLTYLYNDTNSGVVKRALQAAACLVKHCLQEACDHSRGGGRVTQDTWESTMRIVDAGLQQRAAANEGVKAACMKLMETCVLLFSNRTQDTQKKSQDDPSLDLVSGAHHYLDPQVLQEKGRTLFSTLVALGQSHDIKNTSMTVVISTLVSIMRQRPQFMHQGIPFLQELAKQPPKHFKESTVKSLNRTLKTQLLIILKHDASLAFHEQLIPLLKGLGAQSHEYRKFDRRAEAREQGLQATAVPVAQDPASETGTATGEPPAKLAKHTSPYLEESYLIKHLRPEQLAELILQSLALADMPQQMPAWLEDDGQATTGISARAQRVAGRGGDAEAQMSSLHAAPALPDVKPSEVPTPQPSTRTKSRRSRLDRFKVKAEPINAGRARTLITQCFERLLAAEPQMKTSESRQAYHHALCAMVIADYYNATEEVLGQLKANVDASDSPSIKTEAMDTATDEPEAVSATPRKPLRLSPFQELFLEHVAEEPLARMDLSITLMYRLWANSASSSVEDAEDHLAQYDFLAAKILVSIIPGLEVKDHNLIKLFLETPCLSPTVVEILGSCCKDVNRTEVAMVGLRQLLQLRPGARPALFALLRELVSSEHEAVQIAAIQACQKLIKLEFAQETLVQIAGDLFNAGLKAVEEQATETDSSLAIMTSHGRLLLALLPHHPKLLRVLVSAWEDAASPVKKVMMNLLEEPLQTIGSGHEELLREVQVIAEEGHKTIALLCLRFMCHFGVGLSAIEIAVKLALPRLEELLPVLLTLPPAALRDAILRMTQAGPTHRESRLLPVRGLVSKSSRISFSPIVQVAVDICLSNGEDGYHSMTGIYTMEVLVTALQRICNMSPIPLLLFHTASRTLRNYPNLTDFIVDNVLAKLLHKQVWKTNGMWAPLKNLIHTCQPKSFELLRLLPLAQLDRLLKELPELRGAFFVFARAMPTAVANAYPRKHKQWLSLQLKNADAAGATAGADSNAPESQPETDPMEDLTAPPPDLDLDSDEDFEAPPESGRDSRLLLEGDAAAPNESPKETEQDDDDDDDGDAPYMPS</sequence>
<dbReference type="Gene3D" id="1.25.10.10">
    <property type="entry name" value="Leucine-rich Repeat Variant"/>
    <property type="match status" value="1"/>
</dbReference>
<evidence type="ECO:0000259" key="5">
    <source>
        <dbReference type="Pfam" id="PF11935"/>
    </source>
</evidence>
<keyword evidence="2" id="KW-0507">mRNA processing</keyword>
<dbReference type="PANTHER" id="PTHR15245">
    <property type="entry name" value="SYMPLEKIN-RELATED"/>
    <property type="match status" value="1"/>
</dbReference>
<dbReference type="PANTHER" id="PTHR15245:SF20">
    <property type="entry name" value="SYMPLEKIN"/>
    <property type="match status" value="1"/>
</dbReference>
<feature type="compositionally biased region" description="Acidic residues" evidence="4">
    <location>
        <begin position="1076"/>
        <end position="1086"/>
    </location>
</feature>
<dbReference type="InterPro" id="IPR016024">
    <property type="entry name" value="ARM-type_fold"/>
</dbReference>
<dbReference type="InParanoid" id="A9URI3"/>
<dbReference type="RefSeq" id="XP_001743214.1">
    <property type="nucleotide sequence ID" value="XM_001743162.1"/>
</dbReference>
<dbReference type="SUPFAM" id="SSF48371">
    <property type="entry name" value="ARM repeat"/>
    <property type="match status" value="1"/>
</dbReference>
<dbReference type="Pfam" id="PF11935">
    <property type="entry name" value="SYMPK_PTA1_N"/>
    <property type="match status" value="1"/>
</dbReference>